<dbReference type="Pfam" id="PF00926">
    <property type="entry name" value="DHBP_synthase"/>
    <property type="match status" value="1"/>
</dbReference>
<evidence type="ECO:0000256" key="12">
    <source>
        <dbReference type="ARBA" id="ARBA00023211"/>
    </source>
</evidence>
<evidence type="ECO:0000313" key="16">
    <source>
        <dbReference type="EMBL" id="MDR5868495.1"/>
    </source>
</evidence>
<proteinExistence type="inferred from homology"/>
<keyword evidence="10 14" id="KW-0479">Metal-binding</keyword>
<evidence type="ECO:0000313" key="17">
    <source>
        <dbReference type="Proteomes" id="UP001264519"/>
    </source>
</evidence>
<comment type="cofactor">
    <cofactor evidence="14">
        <name>Mg(2+)</name>
        <dbReference type="ChEBI" id="CHEBI:18420"/>
    </cofactor>
    <cofactor evidence="14">
        <name>Mn(2+)</name>
        <dbReference type="ChEBI" id="CHEBI:29035"/>
    </cofactor>
    <text evidence="14">Binds 2 divalent metal cations per subunit. Magnesium or manganese.</text>
</comment>
<evidence type="ECO:0000259" key="15">
    <source>
        <dbReference type="Pfam" id="PF00925"/>
    </source>
</evidence>
<gene>
    <name evidence="16" type="primary">ribBA</name>
    <name evidence="14" type="synonym">ribB</name>
    <name evidence="16" type="ORF">QC818_17045</name>
</gene>
<comment type="subunit">
    <text evidence="14">Homodimer.</text>
</comment>
<comment type="catalytic activity">
    <reaction evidence="1 14">
        <text>D-ribulose 5-phosphate = (2S)-2-hydroxy-3-oxobutyl phosphate + formate + H(+)</text>
        <dbReference type="Rhea" id="RHEA:18457"/>
        <dbReference type="ChEBI" id="CHEBI:15378"/>
        <dbReference type="ChEBI" id="CHEBI:15740"/>
        <dbReference type="ChEBI" id="CHEBI:58121"/>
        <dbReference type="ChEBI" id="CHEBI:58830"/>
        <dbReference type="EC" id="4.1.99.12"/>
    </reaction>
</comment>
<dbReference type="PANTHER" id="PTHR21327:SF34">
    <property type="entry name" value="3,4-DIHYDROXY-2-BUTANONE 4-PHOSPHATE SYNTHASE"/>
    <property type="match status" value="1"/>
</dbReference>
<dbReference type="HAMAP" id="MF_00180">
    <property type="entry name" value="RibB"/>
    <property type="match status" value="1"/>
</dbReference>
<comment type="cofactor">
    <cofactor evidence="2">
        <name>Mn(2+)</name>
        <dbReference type="ChEBI" id="CHEBI:29035"/>
    </cofactor>
</comment>
<feature type="binding site" evidence="14">
    <location>
        <position position="149"/>
    </location>
    <ligand>
        <name>Mg(2+)</name>
        <dbReference type="ChEBI" id="CHEBI:18420"/>
        <label>2</label>
    </ligand>
</feature>
<dbReference type="PANTHER" id="PTHR21327">
    <property type="entry name" value="GTP CYCLOHYDROLASE II-RELATED"/>
    <property type="match status" value="1"/>
</dbReference>
<keyword evidence="9 14" id="KW-0686">Riboflavin biosynthesis</keyword>
<comment type="similarity">
    <text evidence="5">In the N-terminal section; belongs to the DHBP synthase family.</text>
</comment>
<protein>
    <recommendedName>
        <fullName evidence="8 14">3,4-dihydroxy-2-butanone 4-phosphate synthase</fullName>
        <shortName evidence="14">DHBP synthase</shortName>
        <ecNumber evidence="7 14">4.1.99.12</ecNumber>
    </recommendedName>
</protein>
<evidence type="ECO:0000256" key="5">
    <source>
        <dbReference type="ARBA" id="ARBA00005520"/>
    </source>
</evidence>
<dbReference type="EC" id="4.1.99.12" evidence="7 14"/>
<keyword evidence="16" id="KW-0378">Hydrolase</keyword>
<feature type="domain" description="GTP cyclohydrolase II" evidence="15">
    <location>
        <begin position="217"/>
        <end position="374"/>
    </location>
</feature>
<evidence type="ECO:0000256" key="8">
    <source>
        <dbReference type="ARBA" id="ARBA00018836"/>
    </source>
</evidence>
<evidence type="ECO:0000256" key="3">
    <source>
        <dbReference type="ARBA" id="ARBA00002284"/>
    </source>
</evidence>
<dbReference type="PIRSF" id="PIRSF001259">
    <property type="entry name" value="RibA"/>
    <property type="match status" value="1"/>
</dbReference>
<name>A0ABU1G6C6_9GAMM</name>
<comment type="function">
    <text evidence="3 14">Catalyzes the conversion of D-ribulose 5-phosphate to formate and 3,4-dihydroxy-2-butanone 4-phosphate.</text>
</comment>
<feature type="site" description="Essential for catalytic activity" evidence="14">
    <location>
        <position position="132"/>
    </location>
</feature>
<evidence type="ECO:0000256" key="1">
    <source>
        <dbReference type="ARBA" id="ARBA00000141"/>
    </source>
</evidence>
<evidence type="ECO:0000256" key="2">
    <source>
        <dbReference type="ARBA" id="ARBA00001936"/>
    </source>
</evidence>
<feature type="binding site" evidence="14">
    <location>
        <begin position="146"/>
        <end position="150"/>
    </location>
    <ligand>
        <name>D-ribulose 5-phosphate</name>
        <dbReference type="ChEBI" id="CHEBI:58121"/>
    </ligand>
</feature>
<feature type="binding site" evidence="14">
    <location>
        <begin position="33"/>
        <end position="34"/>
    </location>
    <ligand>
        <name>D-ribulose 5-phosphate</name>
        <dbReference type="ChEBI" id="CHEBI:58121"/>
    </ligand>
</feature>
<dbReference type="NCBIfam" id="NF010626">
    <property type="entry name" value="PRK14019.1"/>
    <property type="match status" value="1"/>
</dbReference>
<dbReference type="RefSeq" id="WP_309654070.1">
    <property type="nucleotide sequence ID" value="NZ_JARWAK010000020.1"/>
</dbReference>
<feature type="binding site" evidence="14">
    <location>
        <position position="34"/>
    </location>
    <ligand>
        <name>Mg(2+)</name>
        <dbReference type="ChEBI" id="CHEBI:18420"/>
        <label>2</label>
    </ligand>
</feature>
<dbReference type="Gene3D" id="3.90.870.10">
    <property type="entry name" value="DHBP synthase"/>
    <property type="match status" value="1"/>
</dbReference>
<comment type="similarity">
    <text evidence="6">In the C-terminal section; belongs to the GTP cyclohydrolase II family.</text>
</comment>
<evidence type="ECO:0000256" key="9">
    <source>
        <dbReference type="ARBA" id="ARBA00022619"/>
    </source>
</evidence>
<feature type="site" description="Essential for catalytic activity" evidence="14">
    <location>
        <position position="170"/>
    </location>
</feature>
<evidence type="ECO:0000256" key="10">
    <source>
        <dbReference type="ARBA" id="ARBA00022723"/>
    </source>
</evidence>
<dbReference type="GO" id="GO:0003935">
    <property type="term" value="F:GTP cyclohydrolase II activity"/>
    <property type="evidence" value="ECO:0007669"/>
    <property type="project" value="UniProtKB-EC"/>
</dbReference>
<keyword evidence="12 14" id="KW-0464">Manganese</keyword>
<dbReference type="InterPro" id="IPR036144">
    <property type="entry name" value="RibA-like_sf"/>
</dbReference>
<evidence type="ECO:0000256" key="4">
    <source>
        <dbReference type="ARBA" id="ARBA00004904"/>
    </source>
</evidence>
<reference evidence="16 17" key="1">
    <citation type="submission" date="2023-04" db="EMBL/GenBank/DDBJ databases">
        <title>A long-awaited taxogenomic arrangement of the family Halomonadaceae.</title>
        <authorList>
            <person name="De La Haba R."/>
            <person name="Chuvochina M."/>
            <person name="Wittouck S."/>
            <person name="Arahal D.R."/>
            <person name="Sanchez-Porro C."/>
            <person name="Hugenholtz P."/>
            <person name="Ventosa A."/>
        </authorList>
    </citation>
    <scope>NUCLEOTIDE SEQUENCE [LARGE SCALE GENOMIC DNA]</scope>
    <source>
        <strain evidence="16 17">DSM 23530</strain>
    </source>
</reference>
<keyword evidence="13 14" id="KW-0456">Lyase</keyword>
<dbReference type="Pfam" id="PF00925">
    <property type="entry name" value="GTP_cyclohydro2"/>
    <property type="match status" value="1"/>
</dbReference>
<evidence type="ECO:0000256" key="14">
    <source>
        <dbReference type="HAMAP-Rule" id="MF_00180"/>
    </source>
</evidence>
<dbReference type="InterPro" id="IPR032677">
    <property type="entry name" value="GTP_cyclohydro_II"/>
</dbReference>
<keyword evidence="17" id="KW-1185">Reference proteome</keyword>
<keyword evidence="11 14" id="KW-0460">Magnesium</keyword>
<dbReference type="InterPro" id="IPR017945">
    <property type="entry name" value="DHBP_synth_RibB-like_a/b_dom"/>
</dbReference>
<evidence type="ECO:0000256" key="13">
    <source>
        <dbReference type="ARBA" id="ARBA00023239"/>
    </source>
</evidence>
<comment type="pathway">
    <text evidence="4 14">Cofactor biosynthesis; riboflavin biosynthesis; 2-hydroxy-3-oxobutyl phosphate from D-ribulose 5-phosphate: step 1/1.</text>
</comment>
<accession>A0ABU1G6C6</accession>
<feature type="binding site" evidence="14">
    <location>
        <position position="34"/>
    </location>
    <ligand>
        <name>Mg(2+)</name>
        <dbReference type="ChEBI" id="CHEBI:18420"/>
        <label>1</label>
    </ligand>
</feature>
<comment type="similarity">
    <text evidence="14">Belongs to the DHBP synthase family.</text>
</comment>
<evidence type="ECO:0000256" key="7">
    <source>
        <dbReference type="ARBA" id="ARBA00012153"/>
    </source>
</evidence>
<sequence>MEHSSDGGLAPIAELIEDIRQGRMVILMDDEDRENEGDIIMAAEKVEAEHINFMARHARGLICLPMTRERCERLQLPLMVRDNGSGFGTKFTLSIEAAEGVTTGISAADRARTVQAAVARDAEATDIVQPGHIFPLMAEPGGVLRRAGHTEAACDLAALAGLDPSGVICEVMNEDGSMARRPELERFAREHGLKMGTIADLIHYRIHNEQTVESLESMPVTTPHGELTLHVFRDRIQGAHHLALVKGHPHPEALTTVRVHLANVMRDLLALQKGESASWTAHEAIAEVARAEHGVFVLLDDGRPRQDLHDLLEVFLERRRAPRTTDSDGAGNYLTIGTGSQILRALGVGRMRLLSSPWKFSALSGFDLEVVERLEPGQAPAAEGGDGA</sequence>
<evidence type="ECO:0000256" key="11">
    <source>
        <dbReference type="ARBA" id="ARBA00022842"/>
    </source>
</evidence>
<dbReference type="EMBL" id="JARWAK010000020">
    <property type="protein sequence ID" value="MDR5868495.1"/>
    <property type="molecule type" value="Genomic_DNA"/>
</dbReference>
<dbReference type="Gene3D" id="3.40.50.10990">
    <property type="entry name" value="GTP cyclohydrolase II"/>
    <property type="match status" value="2"/>
</dbReference>
<dbReference type="SUPFAM" id="SSF55821">
    <property type="entry name" value="YrdC/RibB"/>
    <property type="match status" value="1"/>
</dbReference>
<dbReference type="GO" id="GO:0008686">
    <property type="term" value="F:3,4-dihydroxy-2-butanone-4-phosphate synthase activity"/>
    <property type="evidence" value="ECO:0007669"/>
    <property type="project" value="UniProtKB-EC"/>
</dbReference>
<dbReference type="InterPro" id="IPR000422">
    <property type="entry name" value="DHBP_synthase_RibB"/>
</dbReference>
<comment type="caution">
    <text evidence="16">The sequence shown here is derived from an EMBL/GenBank/DDBJ whole genome shotgun (WGS) entry which is preliminary data.</text>
</comment>
<dbReference type="Proteomes" id="UP001264519">
    <property type="component" value="Unassembled WGS sequence"/>
</dbReference>
<dbReference type="NCBIfam" id="TIGR00506">
    <property type="entry name" value="ribB"/>
    <property type="match status" value="1"/>
</dbReference>
<dbReference type="SUPFAM" id="SSF142695">
    <property type="entry name" value="RibA-like"/>
    <property type="match status" value="1"/>
</dbReference>
<feature type="binding site" evidence="14">
    <location>
        <position position="38"/>
    </location>
    <ligand>
        <name>D-ribulose 5-phosphate</name>
        <dbReference type="ChEBI" id="CHEBI:58121"/>
    </ligand>
</feature>
<evidence type="ECO:0000256" key="6">
    <source>
        <dbReference type="ARBA" id="ARBA00008976"/>
    </source>
</evidence>
<organism evidence="16 17">
    <name type="scientific">Halomonas koreensis</name>
    <dbReference type="NCBI Taxonomy" id="245385"/>
    <lineage>
        <taxon>Bacteria</taxon>
        <taxon>Pseudomonadati</taxon>
        <taxon>Pseudomonadota</taxon>
        <taxon>Gammaproteobacteria</taxon>
        <taxon>Oceanospirillales</taxon>
        <taxon>Halomonadaceae</taxon>
        <taxon>Halomonas</taxon>
    </lineage>
</organism>